<keyword evidence="2" id="KW-1185">Reference proteome</keyword>
<organism evidence="1 2">
    <name type="scientific">Racocetra persica</name>
    <dbReference type="NCBI Taxonomy" id="160502"/>
    <lineage>
        <taxon>Eukaryota</taxon>
        <taxon>Fungi</taxon>
        <taxon>Fungi incertae sedis</taxon>
        <taxon>Mucoromycota</taxon>
        <taxon>Glomeromycotina</taxon>
        <taxon>Glomeromycetes</taxon>
        <taxon>Diversisporales</taxon>
        <taxon>Gigasporaceae</taxon>
        <taxon>Racocetra</taxon>
    </lineage>
</organism>
<accession>A0ACA9RPR8</accession>
<gene>
    <name evidence="1" type="ORF">RPERSI_LOCUS21735</name>
</gene>
<sequence>LFAALLLHDFNEYQQKRNKKQIKIVILECQDRVGGCVYTEYFDKDYKKKLYGEFGAIRLPQTKSYTNIFETIKYLNEINGGYTEKENPHYLKLIDFIFTDERKNFLPNSVNSCYKQLFEDSLKYYFDILDYNIDDGIKELMKVNKYSVDSYLTKYLFRRMSDKNIDQTIGIIETMT</sequence>
<protein>
    <submittedName>
        <fullName evidence="1">26875_t:CDS:1</fullName>
    </submittedName>
</protein>
<dbReference type="EMBL" id="CAJVQC010064365">
    <property type="protein sequence ID" value="CAG8804502.1"/>
    <property type="molecule type" value="Genomic_DNA"/>
</dbReference>
<dbReference type="Proteomes" id="UP000789920">
    <property type="component" value="Unassembled WGS sequence"/>
</dbReference>
<comment type="caution">
    <text evidence="1">The sequence shown here is derived from an EMBL/GenBank/DDBJ whole genome shotgun (WGS) entry which is preliminary data.</text>
</comment>
<feature type="non-terminal residue" evidence="1">
    <location>
        <position position="1"/>
    </location>
</feature>
<feature type="non-terminal residue" evidence="1">
    <location>
        <position position="176"/>
    </location>
</feature>
<evidence type="ECO:0000313" key="2">
    <source>
        <dbReference type="Proteomes" id="UP000789920"/>
    </source>
</evidence>
<reference evidence="1" key="1">
    <citation type="submission" date="2021-06" db="EMBL/GenBank/DDBJ databases">
        <authorList>
            <person name="Kallberg Y."/>
            <person name="Tangrot J."/>
            <person name="Rosling A."/>
        </authorList>
    </citation>
    <scope>NUCLEOTIDE SEQUENCE</scope>
    <source>
        <strain evidence="1">MA461A</strain>
    </source>
</reference>
<proteinExistence type="predicted"/>
<name>A0ACA9RPR8_9GLOM</name>
<evidence type="ECO:0000313" key="1">
    <source>
        <dbReference type="EMBL" id="CAG8804502.1"/>
    </source>
</evidence>